<name>A0ABR2EKU9_9ROSI</name>
<dbReference type="Pfam" id="PF12854">
    <property type="entry name" value="PPR_1"/>
    <property type="match status" value="1"/>
</dbReference>
<proteinExistence type="inferred from homology"/>
<accession>A0ABR2EKU9</accession>
<feature type="repeat" description="PPR" evidence="3">
    <location>
        <begin position="387"/>
        <end position="421"/>
    </location>
</feature>
<dbReference type="PROSITE" id="PS51375">
    <property type="entry name" value="PPR"/>
    <property type="match status" value="4"/>
</dbReference>
<dbReference type="Pfam" id="PF01535">
    <property type="entry name" value="PPR"/>
    <property type="match status" value="1"/>
</dbReference>
<dbReference type="PANTHER" id="PTHR47939">
    <property type="entry name" value="MEMBRANE-ASSOCIATED SALT-INDUCIBLE PROTEIN-LIKE"/>
    <property type="match status" value="1"/>
</dbReference>
<comment type="caution">
    <text evidence="4">The sequence shown here is derived from an EMBL/GenBank/DDBJ whole genome shotgun (WGS) entry which is preliminary data.</text>
</comment>
<feature type="repeat" description="PPR" evidence="3">
    <location>
        <begin position="339"/>
        <end position="373"/>
    </location>
</feature>
<organism evidence="4 5">
    <name type="scientific">Hibiscus sabdariffa</name>
    <name type="common">roselle</name>
    <dbReference type="NCBI Taxonomy" id="183260"/>
    <lineage>
        <taxon>Eukaryota</taxon>
        <taxon>Viridiplantae</taxon>
        <taxon>Streptophyta</taxon>
        <taxon>Embryophyta</taxon>
        <taxon>Tracheophyta</taxon>
        <taxon>Spermatophyta</taxon>
        <taxon>Magnoliopsida</taxon>
        <taxon>eudicotyledons</taxon>
        <taxon>Gunneridae</taxon>
        <taxon>Pentapetalae</taxon>
        <taxon>rosids</taxon>
        <taxon>malvids</taxon>
        <taxon>Malvales</taxon>
        <taxon>Malvaceae</taxon>
        <taxon>Malvoideae</taxon>
        <taxon>Hibiscus</taxon>
    </lineage>
</organism>
<keyword evidence="2" id="KW-0677">Repeat</keyword>
<evidence type="ECO:0000256" key="3">
    <source>
        <dbReference type="PROSITE-ProRule" id="PRU00708"/>
    </source>
</evidence>
<feature type="repeat" description="PPR" evidence="3">
    <location>
        <begin position="422"/>
        <end position="456"/>
    </location>
</feature>
<evidence type="ECO:0000313" key="4">
    <source>
        <dbReference type="EMBL" id="KAK8562613.1"/>
    </source>
</evidence>
<dbReference type="Pfam" id="PF13041">
    <property type="entry name" value="PPR_2"/>
    <property type="match status" value="1"/>
</dbReference>
<dbReference type="PANTHER" id="PTHR47939:SF13">
    <property type="entry name" value="OS03G0201400 PROTEIN"/>
    <property type="match status" value="1"/>
</dbReference>
<gene>
    <name evidence="4" type="ORF">V6N12_010687</name>
</gene>
<protein>
    <recommendedName>
        <fullName evidence="6">Pentatricopeptide repeat-containing protein</fullName>
    </recommendedName>
</protein>
<evidence type="ECO:0000256" key="2">
    <source>
        <dbReference type="ARBA" id="ARBA00022737"/>
    </source>
</evidence>
<dbReference type="Gene3D" id="1.25.40.10">
    <property type="entry name" value="Tetratricopeptide repeat domain"/>
    <property type="match status" value="3"/>
</dbReference>
<dbReference type="Proteomes" id="UP001472677">
    <property type="component" value="Unassembled WGS sequence"/>
</dbReference>
<dbReference type="InterPro" id="IPR002885">
    <property type="entry name" value="PPR_rpt"/>
</dbReference>
<dbReference type="NCBIfam" id="TIGR00756">
    <property type="entry name" value="PPR"/>
    <property type="match status" value="4"/>
</dbReference>
<keyword evidence="5" id="KW-1185">Reference proteome</keyword>
<evidence type="ECO:0000256" key="1">
    <source>
        <dbReference type="ARBA" id="ARBA00007626"/>
    </source>
</evidence>
<dbReference type="InterPro" id="IPR011990">
    <property type="entry name" value="TPR-like_helical_dom_sf"/>
</dbReference>
<feature type="repeat" description="PPR" evidence="3">
    <location>
        <begin position="457"/>
        <end position="478"/>
    </location>
</feature>
<evidence type="ECO:0008006" key="6">
    <source>
        <dbReference type="Google" id="ProtNLM"/>
    </source>
</evidence>
<reference evidence="4 5" key="1">
    <citation type="journal article" date="2024" name="G3 (Bethesda)">
        <title>Genome assembly of Hibiscus sabdariffa L. provides insights into metabolisms of medicinal natural products.</title>
        <authorList>
            <person name="Kim T."/>
        </authorList>
    </citation>
    <scope>NUCLEOTIDE SEQUENCE [LARGE SCALE GENOMIC DNA]</scope>
    <source>
        <strain evidence="4">TK-2024</strain>
        <tissue evidence="4">Old leaves</tissue>
    </source>
</reference>
<comment type="similarity">
    <text evidence="1">Belongs to the PPR family. P subfamily.</text>
</comment>
<dbReference type="EMBL" id="JBBPBM010000012">
    <property type="protein sequence ID" value="KAK8562613.1"/>
    <property type="molecule type" value="Genomic_DNA"/>
</dbReference>
<dbReference type="InterPro" id="IPR050667">
    <property type="entry name" value="PPR-containing_protein"/>
</dbReference>
<sequence length="478" mass="52341">MPYSLFSLVNINQAEEVSRVYLYGVQSVDWIGLDLTQPGYFAKESQEREIIIGTVLWNLWLQQNSIAFNTPLEDQRLVIKSKHLLVLSAKALEKPRGSPLQGQNGSRGPSCWSPPMISLYKLNTDGAGRASDGMASCGGSCATIMLIRDLEHGRSCPTLLSQIAAWLNRDWSVESQHVMHSGNKVADQLGNEASSSNFEIHLLHTPLDTIMGLIKEDAITYKWHGSVASVNVFVWFPAAASLQPRPMGRPISGSWSAPDAGCLKFNVDAAVKWSFGEAGISGILRDHCGKALIRFSKSIGMSDPIGAELVAIHEACQIGDTDRAVRFLRLMEERGFKPDVVASGTVIDCLCKNGLLNEALDLFSELKRVDAACKLLGKMLASGLVSSQVTCLILLDGLCKNGKLKEALKIFQVMRNSGLELDIIFYTILIDGLCKSGQIEGAKELFHELSVKGLKPDIYTYTIMINEFCKVGLPDEAY</sequence>
<evidence type="ECO:0000313" key="5">
    <source>
        <dbReference type="Proteomes" id="UP001472677"/>
    </source>
</evidence>